<dbReference type="Proteomes" id="UP000790787">
    <property type="component" value="Chromosome 22"/>
</dbReference>
<reference evidence="1" key="1">
    <citation type="journal article" date="2014" name="Nat. Commun.">
        <title>The tobacco genome sequence and its comparison with those of tomato and potato.</title>
        <authorList>
            <person name="Sierro N."/>
            <person name="Battey J.N."/>
            <person name="Ouadi S."/>
            <person name="Bakaher N."/>
            <person name="Bovet L."/>
            <person name="Willig A."/>
            <person name="Goepfert S."/>
            <person name="Peitsch M.C."/>
            <person name="Ivanov N.V."/>
        </authorList>
    </citation>
    <scope>NUCLEOTIDE SEQUENCE [LARGE SCALE GENOMIC DNA]</scope>
</reference>
<keyword evidence="1" id="KW-1185">Reference proteome</keyword>
<protein>
    <submittedName>
        <fullName evidence="2">Fasciclin-like arabinogalactan protein 1</fullName>
    </submittedName>
</protein>
<accession>A0AC58TQE7</accession>
<proteinExistence type="predicted"/>
<reference evidence="2" key="2">
    <citation type="submission" date="2025-08" db="UniProtKB">
        <authorList>
            <consortium name="RefSeq"/>
        </authorList>
    </citation>
    <scope>IDENTIFICATION</scope>
    <source>
        <tissue evidence="2">Leaf</tissue>
    </source>
</reference>
<dbReference type="RefSeq" id="XP_075099439.1">
    <property type="nucleotide sequence ID" value="XM_075243338.1"/>
</dbReference>
<sequence>MVFCPRDDAMKNFVPKFNKLTAEGKQSLLKYHGVPVYQSMDSLKSNNGVRFKKYDFVVRKDGNVVTLKTKIVTAKITGTLIDEKSLAIFTINKVLIPNELFKTAPANSSASVPASKADAEYEANI</sequence>
<evidence type="ECO:0000313" key="1">
    <source>
        <dbReference type="Proteomes" id="UP000790787"/>
    </source>
</evidence>
<organism evidence="1 2">
    <name type="scientific">Nicotiana tabacum</name>
    <name type="common">Common tobacco</name>
    <dbReference type="NCBI Taxonomy" id="4097"/>
    <lineage>
        <taxon>Eukaryota</taxon>
        <taxon>Viridiplantae</taxon>
        <taxon>Streptophyta</taxon>
        <taxon>Embryophyta</taxon>
        <taxon>Tracheophyta</taxon>
        <taxon>Spermatophyta</taxon>
        <taxon>Magnoliopsida</taxon>
        <taxon>eudicotyledons</taxon>
        <taxon>Gunneridae</taxon>
        <taxon>Pentapetalae</taxon>
        <taxon>asterids</taxon>
        <taxon>lamiids</taxon>
        <taxon>Solanales</taxon>
        <taxon>Solanaceae</taxon>
        <taxon>Nicotianoideae</taxon>
        <taxon>Nicotianeae</taxon>
        <taxon>Nicotiana</taxon>
    </lineage>
</organism>
<gene>
    <name evidence="2" type="primary">LOC142176215</name>
</gene>
<evidence type="ECO:0000313" key="2">
    <source>
        <dbReference type="RefSeq" id="XP_075099439.1"/>
    </source>
</evidence>
<name>A0AC58TQE7_TOBAC</name>